<dbReference type="GeneID" id="127751100"/>
<dbReference type="RefSeq" id="XP_052130119.1">
    <property type="nucleotide sequence ID" value="XM_052274159.1"/>
</dbReference>
<feature type="signal peptide" evidence="1">
    <location>
        <begin position="1"/>
        <end position="19"/>
    </location>
</feature>
<evidence type="ECO:0000313" key="3">
    <source>
        <dbReference type="RefSeq" id="XP_052130119.1"/>
    </source>
</evidence>
<evidence type="ECO:0000256" key="1">
    <source>
        <dbReference type="SAM" id="SignalP"/>
    </source>
</evidence>
<gene>
    <name evidence="3" type="primary">LOC127751100</name>
</gene>
<reference evidence="3" key="1">
    <citation type="submission" date="2025-08" db="UniProtKB">
        <authorList>
            <consortium name="RefSeq"/>
        </authorList>
    </citation>
    <scope>IDENTIFICATION</scope>
    <source>
        <tissue evidence="3">Whole organism</tissue>
    </source>
</reference>
<keyword evidence="2" id="KW-1185">Reference proteome</keyword>
<evidence type="ECO:0000313" key="2">
    <source>
        <dbReference type="Proteomes" id="UP000504606"/>
    </source>
</evidence>
<name>A0A9C6X6T6_FRAOC</name>
<keyword evidence="1" id="KW-0732">Signal</keyword>
<organism evidence="2 3">
    <name type="scientific">Frankliniella occidentalis</name>
    <name type="common">Western flower thrips</name>
    <name type="synonym">Euthrips occidentalis</name>
    <dbReference type="NCBI Taxonomy" id="133901"/>
    <lineage>
        <taxon>Eukaryota</taxon>
        <taxon>Metazoa</taxon>
        <taxon>Ecdysozoa</taxon>
        <taxon>Arthropoda</taxon>
        <taxon>Hexapoda</taxon>
        <taxon>Insecta</taxon>
        <taxon>Pterygota</taxon>
        <taxon>Neoptera</taxon>
        <taxon>Paraneoptera</taxon>
        <taxon>Thysanoptera</taxon>
        <taxon>Terebrantia</taxon>
        <taxon>Thripoidea</taxon>
        <taxon>Thripidae</taxon>
        <taxon>Frankliniella</taxon>
    </lineage>
</organism>
<dbReference type="KEGG" id="foc:127751100"/>
<proteinExistence type="predicted"/>
<accession>A0A9C6X6T6</accession>
<protein>
    <submittedName>
        <fullName evidence="3">Uncharacterized protein LOC127751100</fullName>
    </submittedName>
</protein>
<dbReference type="AlphaFoldDB" id="A0A9C6X6T6"/>
<sequence length="140" mass="15463">MNTAQVLLVLAAAALAAEGRPGLLGGVADDDVPEAGGAFGVEEYPAAPYPFAPEALEPTMPVEDADEGVVPLPPRVVAKRSTTVFRPLFATRERDAERLEARDRRRDYWAREEQRRRSAVAARPVYRQYPAQYRPYPAGR</sequence>
<feature type="chain" id="PRO_5039390632" evidence="1">
    <location>
        <begin position="20"/>
        <end position="140"/>
    </location>
</feature>
<dbReference type="Proteomes" id="UP000504606">
    <property type="component" value="Unplaced"/>
</dbReference>